<keyword evidence="1" id="KW-1133">Transmembrane helix</keyword>
<accession>A0ABN6NBW4</accession>
<evidence type="ECO:0000313" key="3">
    <source>
        <dbReference type="Proteomes" id="UP001162734"/>
    </source>
</evidence>
<name>A0ABN6NBW4_9BACT</name>
<feature type="transmembrane region" description="Helical" evidence="1">
    <location>
        <begin position="12"/>
        <end position="34"/>
    </location>
</feature>
<feature type="transmembrane region" description="Helical" evidence="1">
    <location>
        <begin position="86"/>
        <end position="106"/>
    </location>
</feature>
<reference evidence="3" key="1">
    <citation type="journal article" date="2022" name="Int. J. Syst. Evol. Microbiol.">
        <title>Anaeromyxobacter oryzae sp. nov., Anaeromyxobacter diazotrophicus sp. nov. and Anaeromyxobacter paludicola sp. nov., isolated from paddy soils.</title>
        <authorList>
            <person name="Itoh H."/>
            <person name="Xu Z."/>
            <person name="Mise K."/>
            <person name="Masuda Y."/>
            <person name="Ushijima N."/>
            <person name="Hayakawa C."/>
            <person name="Shiratori Y."/>
            <person name="Senoo K."/>
        </authorList>
    </citation>
    <scope>NUCLEOTIDE SEQUENCE [LARGE SCALE GENOMIC DNA]</scope>
    <source>
        <strain evidence="3">Red630</strain>
    </source>
</reference>
<dbReference type="EMBL" id="AP025592">
    <property type="protein sequence ID" value="BDG09901.1"/>
    <property type="molecule type" value="Genomic_DNA"/>
</dbReference>
<keyword evidence="3" id="KW-1185">Reference proteome</keyword>
<protein>
    <submittedName>
        <fullName evidence="2">Uncharacterized protein</fullName>
    </submittedName>
</protein>
<dbReference type="Proteomes" id="UP001162734">
    <property type="component" value="Chromosome"/>
</dbReference>
<gene>
    <name evidence="2" type="ORF">AMPC_30140</name>
</gene>
<keyword evidence="1" id="KW-0472">Membrane</keyword>
<feature type="transmembrane region" description="Helical" evidence="1">
    <location>
        <begin position="112"/>
        <end position="129"/>
    </location>
</feature>
<proteinExistence type="predicted"/>
<dbReference type="RefSeq" id="WP_248342299.1">
    <property type="nucleotide sequence ID" value="NZ_AP025592.1"/>
</dbReference>
<organism evidence="2 3">
    <name type="scientific">Anaeromyxobacter paludicola</name>
    <dbReference type="NCBI Taxonomy" id="2918171"/>
    <lineage>
        <taxon>Bacteria</taxon>
        <taxon>Pseudomonadati</taxon>
        <taxon>Myxococcota</taxon>
        <taxon>Myxococcia</taxon>
        <taxon>Myxococcales</taxon>
        <taxon>Cystobacterineae</taxon>
        <taxon>Anaeromyxobacteraceae</taxon>
        <taxon>Anaeromyxobacter</taxon>
    </lineage>
</organism>
<evidence type="ECO:0000313" key="2">
    <source>
        <dbReference type="EMBL" id="BDG09901.1"/>
    </source>
</evidence>
<feature type="transmembrane region" description="Helical" evidence="1">
    <location>
        <begin position="46"/>
        <end position="65"/>
    </location>
</feature>
<evidence type="ECO:0000256" key="1">
    <source>
        <dbReference type="SAM" id="Phobius"/>
    </source>
</evidence>
<sequence>MPLDRRAPRQVAVWIWTGMLCMSAAFLVTTLTLAVPPRVAAWATPWLFWVSVAVAAAAVVLSRHLPLRITPRQAGGRPEVVATARLLVGWSLCAGAGAFALLARVASADPRLVGVFVLCQFGVLTLYPSPSRWALMADLPDVPMAGPGRMVR</sequence>
<keyword evidence="1" id="KW-0812">Transmembrane</keyword>